<evidence type="ECO:0000256" key="1">
    <source>
        <dbReference type="ARBA" id="ARBA00011738"/>
    </source>
</evidence>
<keyword evidence="15" id="KW-1185">Reference proteome</keyword>
<dbReference type="InterPro" id="IPR005488">
    <property type="entry name" value="Etherase_MurQ"/>
</dbReference>
<evidence type="ECO:0000256" key="10">
    <source>
        <dbReference type="ARBA" id="ARBA00077905"/>
    </source>
</evidence>
<dbReference type="EMBL" id="NGJS01000005">
    <property type="protein sequence ID" value="RST99338.1"/>
    <property type="molecule type" value="Genomic_DNA"/>
</dbReference>
<name>A0A429ZZA3_9ENTE</name>
<dbReference type="GO" id="GO:0097173">
    <property type="term" value="P:N-acetylmuramic acid catabolic process"/>
    <property type="evidence" value="ECO:0007669"/>
    <property type="project" value="UniProtKB-UniPathway"/>
</dbReference>
<dbReference type="InterPro" id="IPR005486">
    <property type="entry name" value="Glucokinase_regulatory_CS"/>
</dbReference>
<dbReference type="PANTHER" id="PTHR10088">
    <property type="entry name" value="GLUCOKINASE REGULATORY PROTEIN"/>
    <property type="match status" value="1"/>
</dbReference>
<comment type="similarity">
    <text evidence="7 12">Belongs to the GCKR-like family. MurNAc-6-P etherase subfamily.</text>
</comment>
<accession>A0A429ZZA3</accession>
<dbReference type="PROSITE" id="PS51464">
    <property type="entry name" value="SIS"/>
    <property type="match status" value="1"/>
</dbReference>
<dbReference type="SUPFAM" id="SSF53697">
    <property type="entry name" value="SIS domain"/>
    <property type="match status" value="1"/>
</dbReference>
<sequence length="302" mass="32046">MIEVNLEVLATEKRSEKTMNLDKMSITEILRIMNEEDAKVPEIISAKLDVIEKAVSSVISSFNQGGRLIYIGAGTSGRLGVLDAVECVPTFGTPPEQVQGIIAGGEQAFIKAVEGAEDSEELAIVDLKKIHLSDKDTVIGIAASGRTPYVISALSFANQIGASTVAIACNQNSLIGKEADVKIEIEVGPEVLTGSTRLKAGTAQKLVLNMISTASMIGIGKVYKNLMVDVLATNLKLVERSKKIIMEATDCGYHEAEAALSEADGSVKTAIIMLLTGLTKEDAIRKLAKNKGFVRNTLNGGV</sequence>
<dbReference type="Gene3D" id="3.40.50.10490">
    <property type="entry name" value="Glucose-6-phosphate isomerase like protein, domain 1"/>
    <property type="match status" value="1"/>
</dbReference>
<comment type="function">
    <text evidence="12">Specifically catalyzes the cleavage of the D-lactyl ether substituent of MurNAc 6-phosphate, producing GlcNAc 6-phosphate and D-lactate.</text>
</comment>
<proteinExistence type="inferred from homology"/>
<comment type="pathway">
    <text evidence="12">Amino-sugar metabolism; N-acetylmuramate degradation.</text>
</comment>
<dbReference type="CDD" id="cd05007">
    <property type="entry name" value="SIS_Etherase"/>
    <property type="match status" value="1"/>
</dbReference>
<keyword evidence="3 12" id="KW-0119">Carbohydrate metabolism</keyword>
<comment type="pathway">
    <text evidence="6">Cell wall biogenesis.</text>
</comment>
<keyword evidence="2 12" id="KW-0456">Lyase</keyword>
<dbReference type="OrthoDB" id="9813395at2"/>
<dbReference type="Proteomes" id="UP000287857">
    <property type="component" value="Unassembled WGS sequence"/>
</dbReference>
<dbReference type="InterPro" id="IPR046348">
    <property type="entry name" value="SIS_dom_sf"/>
</dbReference>
<dbReference type="NCBIfam" id="TIGR00274">
    <property type="entry name" value="N-acetylmuramic acid 6-phosphate etherase"/>
    <property type="match status" value="1"/>
</dbReference>
<dbReference type="InterPro" id="IPR001347">
    <property type="entry name" value="SIS_dom"/>
</dbReference>
<evidence type="ECO:0000256" key="4">
    <source>
        <dbReference type="ARBA" id="ARBA00051747"/>
    </source>
</evidence>
<evidence type="ECO:0000256" key="9">
    <source>
        <dbReference type="ARBA" id="ARBA00070061"/>
    </source>
</evidence>
<evidence type="ECO:0000256" key="12">
    <source>
        <dbReference type="HAMAP-Rule" id="MF_00068"/>
    </source>
</evidence>
<dbReference type="EC" id="4.2.1.126" evidence="8 12"/>
<dbReference type="HAMAP" id="MF_00068">
    <property type="entry name" value="MurQ"/>
    <property type="match status" value="1"/>
</dbReference>
<protein>
    <recommendedName>
        <fullName evidence="9 12">N-acetylmuramic acid 6-phosphate etherase</fullName>
        <shortName evidence="12">MurNAc-6-P etherase</shortName>
        <ecNumber evidence="8 12">4.2.1.126</ecNumber>
    </recommendedName>
    <alternativeName>
        <fullName evidence="11 12">N-acetylmuramic acid 6-phosphate hydrolase</fullName>
    </alternativeName>
    <alternativeName>
        <fullName evidence="10 12">N-acetylmuramic acid 6-phosphate lyase</fullName>
    </alternativeName>
</protein>
<evidence type="ECO:0000256" key="3">
    <source>
        <dbReference type="ARBA" id="ARBA00023277"/>
    </source>
</evidence>
<evidence type="ECO:0000256" key="7">
    <source>
        <dbReference type="ARBA" id="ARBA00061234"/>
    </source>
</evidence>
<dbReference type="Pfam" id="PF22645">
    <property type="entry name" value="GKRP_SIS_N"/>
    <property type="match status" value="1"/>
</dbReference>
<comment type="subunit">
    <text evidence="1 12">Homodimer.</text>
</comment>
<dbReference type="FunFam" id="3.40.50.10490:FF:000014">
    <property type="entry name" value="N-acetylmuramic acid 6-phosphate etherase"/>
    <property type="match status" value="1"/>
</dbReference>
<dbReference type="PANTHER" id="PTHR10088:SF4">
    <property type="entry name" value="GLUCOKINASE REGULATORY PROTEIN"/>
    <property type="match status" value="1"/>
</dbReference>
<feature type="active site" evidence="12">
    <location>
        <position position="117"/>
    </location>
</feature>
<feature type="domain" description="SIS" evidence="13">
    <location>
        <begin position="58"/>
        <end position="221"/>
    </location>
</feature>
<evidence type="ECO:0000313" key="14">
    <source>
        <dbReference type="EMBL" id="RST99338.1"/>
    </source>
</evidence>
<evidence type="ECO:0000256" key="11">
    <source>
        <dbReference type="ARBA" id="ARBA00084049"/>
    </source>
</evidence>
<dbReference type="UniPathway" id="UPA00342"/>
<evidence type="ECO:0000256" key="6">
    <source>
        <dbReference type="ARBA" id="ARBA00060672"/>
    </source>
</evidence>
<dbReference type="GO" id="GO:0016835">
    <property type="term" value="F:carbon-oxygen lyase activity"/>
    <property type="evidence" value="ECO:0007669"/>
    <property type="project" value="UniProtKB-UniRule"/>
</dbReference>
<feature type="active site" description="Proton donor" evidence="12">
    <location>
        <position position="86"/>
    </location>
</feature>
<evidence type="ECO:0000256" key="2">
    <source>
        <dbReference type="ARBA" id="ARBA00023239"/>
    </source>
</evidence>
<evidence type="ECO:0000256" key="8">
    <source>
        <dbReference type="ARBA" id="ARBA00067056"/>
    </source>
</evidence>
<reference evidence="14 15" key="1">
    <citation type="submission" date="2017-05" db="EMBL/GenBank/DDBJ databases">
        <title>Vagococcus spp. assemblies.</title>
        <authorList>
            <person name="Gulvik C.A."/>
        </authorList>
    </citation>
    <scope>NUCLEOTIDE SEQUENCE [LARGE SCALE GENOMIC DNA]</scope>
    <source>
        <strain evidence="14 15">SS1995</strain>
    </source>
</reference>
<comment type="catalytic activity">
    <reaction evidence="4 12">
        <text>N-acetyl-D-muramate 6-phosphate + H2O = N-acetyl-D-glucosamine 6-phosphate + (R)-lactate</text>
        <dbReference type="Rhea" id="RHEA:26410"/>
        <dbReference type="ChEBI" id="CHEBI:15377"/>
        <dbReference type="ChEBI" id="CHEBI:16004"/>
        <dbReference type="ChEBI" id="CHEBI:57513"/>
        <dbReference type="ChEBI" id="CHEBI:58722"/>
        <dbReference type="EC" id="4.2.1.126"/>
    </reaction>
</comment>
<dbReference type="PROSITE" id="PS01272">
    <property type="entry name" value="GCKR"/>
    <property type="match status" value="1"/>
</dbReference>
<dbReference type="Gene3D" id="1.10.8.1080">
    <property type="match status" value="1"/>
</dbReference>
<comment type="pathway">
    <text evidence="5">Amino-sugar metabolism; 1,6-anhydro-N-acetylmuramate degradation.</text>
</comment>
<dbReference type="GO" id="GO:0009254">
    <property type="term" value="P:peptidoglycan turnover"/>
    <property type="evidence" value="ECO:0007669"/>
    <property type="project" value="TreeGrafter"/>
</dbReference>
<dbReference type="FunFam" id="1.10.8.1080:FF:000001">
    <property type="entry name" value="N-acetylmuramic acid 6-phosphate etherase"/>
    <property type="match status" value="1"/>
</dbReference>
<gene>
    <name evidence="12" type="primary">murQ</name>
    <name evidence="14" type="ORF">CBF37_05045</name>
</gene>
<dbReference type="NCBIfam" id="NF009222">
    <property type="entry name" value="PRK12570.1"/>
    <property type="match status" value="1"/>
</dbReference>
<organism evidence="14 15">
    <name type="scientific">Vagococcus vulneris</name>
    <dbReference type="NCBI Taxonomy" id="1977869"/>
    <lineage>
        <taxon>Bacteria</taxon>
        <taxon>Bacillati</taxon>
        <taxon>Bacillota</taxon>
        <taxon>Bacilli</taxon>
        <taxon>Lactobacillales</taxon>
        <taxon>Enterococcaceae</taxon>
        <taxon>Vagococcus</taxon>
    </lineage>
</organism>
<evidence type="ECO:0000313" key="15">
    <source>
        <dbReference type="Proteomes" id="UP000287857"/>
    </source>
</evidence>
<comment type="miscellaneous">
    <text evidence="12">A lyase-type mechanism (elimination/hydration) is suggested for the cleavage of the lactyl ether bond of MurNAc 6-phosphate, with the formation of an alpha,beta-unsaturated aldehyde intermediate with (E)-stereochemistry, followed by the syn addition of water to give product.</text>
</comment>
<dbReference type="GO" id="GO:0046348">
    <property type="term" value="P:amino sugar catabolic process"/>
    <property type="evidence" value="ECO:0007669"/>
    <property type="project" value="InterPro"/>
</dbReference>
<dbReference type="GO" id="GO:0016803">
    <property type="term" value="F:ether hydrolase activity"/>
    <property type="evidence" value="ECO:0007669"/>
    <property type="project" value="TreeGrafter"/>
</dbReference>
<dbReference type="NCBIfam" id="NF003915">
    <property type="entry name" value="PRK05441.1"/>
    <property type="match status" value="1"/>
</dbReference>
<dbReference type="AlphaFoldDB" id="A0A429ZZA3"/>
<evidence type="ECO:0000259" key="13">
    <source>
        <dbReference type="PROSITE" id="PS51464"/>
    </source>
</evidence>
<dbReference type="InterPro" id="IPR040190">
    <property type="entry name" value="MURQ/GCKR"/>
</dbReference>
<dbReference type="GO" id="GO:0097367">
    <property type="term" value="F:carbohydrate derivative binding"/>
    <property type="evidence" value="ECO:0007669"/>
    <property type="project" value="InterPro"/>
</dbReference>
<evidence type="ECO:0000256" key="5">
    <source>
        <dbReference type="ARBA" id="ARBA00060595"/>
    </source>
</evidence>
<comment type="caution">
    <text evidence="14">The sequence shown here is derived from an EMBL/GenBank/DDBJ whole genome shotgun (WGS) entry which is preliminary data.</text>
</comment>